<dbReference type="Proteomes" id="UP000643525">
    <property type="component" value="Unassembled WGS sequence"/>
</dbReference>
<proteinExistence type="predicted"/>
<dbReference type="InterPro" id="IPR045851">
    <property type="entry name" value="AMP-bd_C_sf"/>
</dbReference>
<dbReference type="Gene3D" id="3.30.300.30">
    <property type="match status" value="1"/>
</dbReference>
<dbReference type="EC" id="6.2.1.26" evidence="3"/>
<dbReference type="Pfam" id="PF13193">
    <property type="entry name" value="AMP-binding_C"/>
    <property type="match status" value="1"/>
</dbReference>
<dbReference type="InterPro" id="IPR042099">
    <property type="entry name" value="ANL_N_sf"/>
</dbReference>
<evidence type="ECO:0000259" key="2">
    <source>
        <dbReference type="Pfam" id="PF13193"/>
    </source>
</evidence>
<reference evidence="3 4" key="1">
    <citation type="submission" date="2020-10" db="EMBL/GenBank/DDBJ databases">
        <title>Sequencing the genomes of 1000 actinobacteria strains.</title>
        <authorList>
            <person name="Klenk H.-P."/>
        </authorList>
    </citation>
    <scope>NUCLEOTIDE SEQUENCE [LARGE SCALE GENOMIC DNA]</scope>
    <source>
        <strain evidence="3 4">DSM 15666</strain>
    </source>
</reference>
<gene>
    <name evidence="3" type="ORF">H4W27_000071</name>
</gene>
<dbReference type="InterPro" id="IPR000873">
    <property type="entry name" value="AMP-dep_synth/lig_dom"/>
</dbReference>
<dbReference type="Gene3D" id="3.40.50.12780">
    <property type="entry name" value="N-terminal domain of ligase-like"/>
    <property type="match status" value="1"/>
</dbReference>
<dbReference type="Pfam" id="PF00501">
    <property type="entry name" value="AMP-binding"/>
    <property type="match status" value="1"/>
</dbReference>
<dbReference type="PANTHER" id="PTHR43767">
    <property type="entry name" value="LONG-CHAIN-FATTY-ACID--COA LIGASE"/>
    <property type="match status" value="1"/>
</dbReference>
<comment type="caution">
    <text evidence="3">The sequence shown here is derived from an EMBL/GenBank/DDBJ whole genome shotgun (WGS) entry which is preliminary data.</text>
</comment>
<dbReference type="InterPro" id="IPR050237">
    <property type="entry name" value="ATP-dep_AMP-bd_enzyme"/>
</dbReference>
<organism evidence="3 4">
    <name type="scientific">Nesterenkonia lutea</name>
    <dbReference type="NCBI Taxonomy" id="272919"/>
    <lineage>
        <taxon>Bacteria</taxon>
        <taxon>Bacillati</taxon>
        <taxon>Actinomycetota</taxon>
        <taxon>Actinomycetes</taxon>
        <taxon>Micrococcales</taxon>
        <taxon>Micrococcaceae</taxon>
        <taxon>Nesterenkonia</taxon>
    </lineage>
</organism>
<keyword evidence="4" id="KW-1185">Reference proteome</keyword>
<dbReference type="InterPro" id="IPR025110">
    <property type="entry name" value="AMP-bd_C"/>
</dbReference>
<dbReference type="InterPro" id="IPR020845">
    <property type="entry name" value="AMP-binding_CS"/>
</dbReference>
<dbReference type="RefSeq" id="WP_192594179.1">
    <property type="nucleotide sequence ID" value="NZ_BAAALJ010000005.1"/>
</dbReference>
<evidence type="ECO:0000313" key="3">
    <source>
        <dbReference type="EMBL" id="MBE1522953.1"/>
    </source>
</evidence>
<evidence type="ECO:0000313" key="4">
    <source>
        <dbReference type="Proteomes" id="UP000643525"/>
    </source>
</evidence>
<dbReference type="PANTHER" id="PTHR43767:SF1">
    <property type="entry name" value="NONRIBOSOMAL PEPTIDE SYNTHASE PES1 (EUROFUNG)-RELATED"/>
    <property type="match status" value="1"/>
</dbReference>
<accession>A0ABR9JAK2</accession>
<feature type="domain" description="AMP-binding enzyme C-terminal" evidence="2">
    <location>
        <begin position="305"/>
        <end position="385"/>
    </location>
</feature>
<dbReference type="SUPFAM" id="SSF56801">
    <property type="entry name" value="Acetyl-CoA synthetase-like"/>
    <property type="match status" value="1"/>
</dbReference>
<name>A0ABR9JAK2_9MICC</name>
<evidence type="ECO:0000259" key="1">
    <source>
        <dbReference type="Pfam" id="PF00501"/>
    </source>
</evidence>
<dbReference type="PROSITE" id="PS00455">
    <property type="entry name" value="AMP_BINDING"/>
    <property type="match status" value="1"/>
</dbReference>
<dbReference type="EMBL" id="JADBED010000001">
    <property type="protein sequence ID" value="MBE1522953.1"/>
    <property type="molecule type" value="Genomic_DNA"/>
</dbReference>
<keyword evidence="3" id="KW-0436">Ligase</keyword>
<protein>
    <submittedName>
        <fullName evidence="3">O-succinylbenzoic acid--CoA ligase</fullName>
        <ecNumber evidence="3">6.2.1.26</ecNumber>
    </submittedName>
</protein>
<dbReference type="GO" id="GO:0008756">
    <property type="term" value="F:o-succinylbenzoate-CoA ligase activity"/>
    <property type="evidence" value="ECO:0007669"/>
    <property type="project" value="UniProtKB-EC"/>
</dbReference>
<sequence length="411" mass="43243">MSAGIPQGDSWVHAALDALHRSLDDDRSPIEFHPAAGDASPLWSIRGDVPPDQAAAIVRTSGSTGTPKQTRLSAAALESSLRATAQALGGHGQWLLTLQPSYVAGLAVLSRSLAAGSVPIPLLQDTTDPERFTEAAQRLTGQRRYVSLVPTQLQRLLDHVPEHPSLAAVLSRFDVILLGGGPGSPALLESARGQGLTVVRTYGMSETCGGCVYEGCPLPGVRLSTEGSGRVRITGPVVASGYVGDDELTAAHFSQDAETGMRSFLTDDLGEIRTDAQGQQLVISGRVDDVINTGGVKVSAARVRAALLTHPLVRDAVVGPVPDLEWGQMVGAALLLAPAGAAAGTIEQPQLERELKDLVRGALGPPAAPRRLLLLTELPLLSSGKPDRQQLLHLLAEGPGREEREDTTWQH</sequence>
<feature type="domain" description="AMP-dependent synthetase/ligase" evidence="1">
    <location>
        <begin position="48"/>
        <end position="217"/>
    </location>
</feature>